<name>A0A7S1I4C4_9EUGL</name>
<proteinExistence type="predicted"/>
<reference evidence="1" key="1">
    <citation type="submission" date="2021-01" db="EMBL/GenBank/DDBJ databases">
        <authorList>
            <person name="Corre E."/>
            <person name="Pelletier E."/>
            <person name="Niang G."/>
            <person name="Scheremetjew M."/>
            <person name="Finn R."/>
            <person name="Kale V."/>
            <person name="Holt S."/>
            <person name="Cochrane G."/>
            <person name="Meng A."/>
            <person name="Brown T."/>
            <person name="Cohen L."/>
        </authorList>
    </citation>
    <scope>NUCLEOTIDE SEQUENCE</scope>
    <source>
        <strain evidence="1">NIES-381</strain>
    </source>
</reference>
<dbReference type="EMBL" id="HBGA01032018">
    <property type="protein sequence ID" value="CAD9000444.1"/>
    <property type="molecule type" value="Transcribed_RNA"/>
</dbReference>
<dbReference type="AlphaFoldDB" id="A0A7S1I4C4"/>
<sequence length="155" mass="17960">MTDDEEQQKQIMEQRKELCTSQKAYTYSLNPDSLRTYVNAAGKLWNQTGTRNKIYLSSTTQFPNFNRFLNGCITTHRAAKATKKAASNQAETEILQDHELETLYENTTFSNIYQNKRYNQAILLRERGYWHNLTTMPQVPTPGVVYTLTRSPLVL</sequence>
<organism evidence="1">
    <name type="scientific">Eutreptiella gymnastica</name>
    <dbReference type="NCBI Taxonomy" id="73025"/>
    <lineage>
        <taxon>Eukaryota</taxon>
        <taxon>Discoba</taxon>
        <taxon>Euglenozoa</taxon>
        <taxon>Euglenida</taxon>
        <taxon>Spirocuta</taxon>
        <taxon>Euglenophyceae</taxon>
        <taxon>Eutreptiales</taxon>
        <taxon>Eutreptiaceae</taxon>
        <taxon>Eutreptiella</taxon>
    </lineage>
</organism>
<protein>
    <submittedName>
        <fullName evidence="1">Uncharacterized protein</fullName>
    </submittedName>
</protein>
<evidence type="ECO:0000313" key="1">
    <source>
        <dbReference type="EMBL" id="CAD9000444.1"/>
    </source>
</evidence>
<gene>
    <name evidence="1" type="ORF">EGYM00392_LOCUS11517</name>
</gene>
<accession>A0A7S1I4C4</accession>